<dbReference type="SUPFAM" id="SSF55424">
    <property type="entry name" value="FAD/NAD-linked reductases, dimerisation (C-terminal) domain"/>
    <property type="match status" value="1"/>
</dbReference>
<evidence type="ECO:0000259" key="11">
    <source>
        <dbReference type="Pfam" id="PF02852"/>
    </source>
</evidence>
<dbReference type="PRINTS" id="PR00368">
    <property type="entry name" value="FADPNR"/>
</dbReference>
<feature type="binding site" evidence="8">
    <location>
        <position position="127"/>
    </location>
    <ligand>
        <name>FAD</name>
        <dbReference type="ChEBI" id="CHEBI:57692"/>
    </ligand>
</feature>
<dbReference type="InterPro" id="IPR023753">
    <property type="entry name" value="FAD/NAD-binding_dom"/>
</dbReference>
<evidence type="ECO:0000256" key="10">
    <source>
        <dbReference type="RuleBase" id="RU003691"/>
    </source>
</evidence>
<protein>
    <recommendedName>
        <fullName evidence="14">Glutathione-disulfide reductase</fullName>
    </recommendedName>
</protein>
<sequence>MSEAEEFDLVTIGAGSGGVRGSRFASSYGAKVAVCEMPFDYKSSDSTGGVGGTCVLRGCVPKKLMVYASEYADAFHGAAGFGWQSNGAPSHDWGAMLAAKRKELQRLNGAYKNTLNNAKVELIEGRGRVVDAHTVEVGGRRVTAANILIAVGGRPHKLNIPGAEHAITSDDALELEQRPDKITVIGGGYIAVEFAGIFQRFGSQVHLAYRAAAPLRGFDDDLVKFATEQYAQSGLNLHPGFKPQEIRKQPNGKLTVVFTDKEGKSVEVADNDQVLMATGRVPNTRGLGLEEAGVQMGGKGEVVVDEYLRTSVPSIWALGDVINRVQLTPVALMEGMALAKTVVLNQPTKPDYWAIPSAVFSNPEIATVGMTEAGAVSAGHKDLDIYTTSFKPMRNTLSGSPLRTFMKLIVDANSRKVIGVHMAGDHAAEIMQGFAVAVKVGVSKEDLDSVVGIHPSAAEEFVTMRSRTRRVAGKGSAVPAAPGQPAKM</sequence>
<dbReference type="PIRSF" id="PIRSF000350">
    <property type="entry name" value="Mercury_reductase_MerA"/>
    <property type="match status" value="1"/>
</dbReference>
<dbReference type="NCBIfam" id="NF004776">
    <property type="entry name" value="PRK06116.1"/>
    <property type="match status" value="1"/>
</dbReference>
<evidence type="ECO:0000256" key="1">
    <source>
        <dbReference type="ARBA" id="ARBA00007532"/>
    </source>
</evidence>
<evidence type="ECO:0000259" key="12">
    <source>
        <dbReference type="Pfam" id="PF07992"/>
    </source>
</evidence>
<dbReference type="GO" id="GO:0004362">
    <property type="term" value="F:glutathione-disulfide reductase (NADPH) activity"/>
    <property type="evidence" value="ECO:0007669"/>
    <property type="project" value="TreeGrafter"/>
</dbReference>
<evidence type="ECO:0000256" key="3">
    <source>
        <dbReference type="ARBA" id="ARBA00022827"/>
    </source>
</evidence>
<dbReference type="Pfam" id="PF07992">
    <property type="entry name" value="Pyr_redox_2"/>
    <property type="match status" value="1"/>
</dbReference>
<dbReference type="PRINTS" id="PR00411">
    <property type="entry name" value="PNDRDTASEI"/>
</dbReference>
<dbReference type="InterPro" id="IPR001100">
    <property type="entry name" value="Pyr_nuc-diS_OxRdtase"/>
</dbReference>
<accession>A0A7S0WML1</accession>
<gene>
    <name evidence="13" type="ORF">CLEI1391_LOCUS5849</name>
</gene>
<evidence type="ECO:0000256" key="8">
    <source>
        <dbReference type="PIRSR" id="PIRSR000350-3"/>
    </source>
</evidence>
<dbReference type="Gene3D" id="3.30.390.30">
    <property type="match status" value="1"/>
</dbReference>
<feature type="domain" description="FAD/NAD(P)-binding" evidence="12">
    <location>
        <begin position="7"/>
        <end position="335"/>
    </location>
</feature>
<reference evidence="13" key="1">
    <citation type="submission" date="2021-01" db="EMBL/GenBank/DDBJ databases">
        <authorList>
            <person name="Corre E."/>
            <person name="Pelletier E."/>
            <person name="Niang G."/>
            <person name="Scheremetjew M."/>
            <person name="Finn R."/>
            <person name="Kale V."/>
            <person name="Holt S."/>
            <person name="Cochrane G."/>
            <person name="Meng A."/>
            <person name="Brown T."/>
            <person name="Cohen L."/>
        </authorList>
    </citation>
    <scope>NUCLEOTIDE SEQUENCE</scope>
    <source>
        <strain evidence="13">SAG 11-49</strain>
    </source>
</reference>
<comment type="similarity">
    <text evidence="1 10">Belongs to the class-I pyridine nucleotide-disulfide oxidoreductase family.</text>
</comment>
<evidence type="ECO:0000313" key="13">
    <source>
        <dbReference type="EMBL" id="CAD8673503.1"/>
    </source>
</evidence>
<dbReference type="InterPro" id="IPR012999">
    <property type="entry name" value="Pyr_OxRdtase_I_AS"/>
</dbReference>
<evidence type="ECO:0008006" key="14">
    <source>
        <dbReference type="Google" id="ProtNLM"/>
    </source>
</evidence>
<keyword evidence="2 10" id="KW-0285">Flavoprotein</keyword>
<dbReference type="InterPro" id="IPR046952">
    <property type="entry name" value="GSHR/TRXR-like"/>
</dbReference>
<dbReference type="GO" id="GO:0006749">
    <property type="term" value="P:glutathione metabolic process"/>
    <property type="evidence" value="ECO:0007669"/>
    <property type="project" value="TreeGrafter"/>
</dbReference>
<keyword evidence="4 10" id="KW-0560">Oxidoreductase</keyword>
<evidence type="ECO:0000256" key="7">
    <source>
        <dbReference type="PIRSR" id="PIRSR000350-2"/>
    </source>
</evidence>
<dbReference type="Pfam" id="PF02852">
    <property type="entry name" value="Pyr_redox_dim"/>
    <property type="match status" value="1"/>
</dbReference>
<dbReference type="GO" id="GO:0045454">
    <property type="term" value="P:cell redox homeostasis"/>
    <property type="evidence" value="ECO:0007669"/>
    <property type="project" value="InterPro"/>
</dbReference>
<dbReference type="AlphaFoldDB" id="A0A7S0WML1"/>
<feature type="disulfide bond" description="Redox-active" evidence="9">
    <location>
        <begin position="54"/>
        <end position="59"/>
    </location>
</feature>
<dbReference type="EMBL" id="HBFB01010260">
    <property type="protein sequence ID" value="CAD8673503.1"/>
    <property type="molecule type" value="Transcribed_RNA"/>
</dbReference>
<feature type="binding site" evidence="8">
    <location>
        <position position="320"/>
    </location>
    <ligand>
        <name>FAD</name>
        <dbReference type="ChEBI" id="CHEBI:57692"/>
    </ligand>
</feature>
<proteinExistence type="inferred from homology"/>
<evidence type="ECO:0000256" key="9">
    <source>
        <dbReference type="PIRSR" id="PIRSR000350-4"/>
    </source>
</evidence>
<dbReference type="GO" id="GO:0005829">
    <property type="term" value="C:cytosol"/>
    <property type="evidence" value="ECO:0007669"/>
    <property type="project" value="TreeGrafter"/>
</dbReference>
<dbReference type="GO" id="GO:0050660">
    <property type="term" value="F:flavin adenine dinucleotide binding"/>
    <property type="evidence" value="ECO:0007669"/>
    <property type="project" value="InterPro"/>
</dbReference>
<feature type="domain" description="Pyridine nucleotide-disulphide oxidoreductase dimerisation" evidence="11">
    <location>
        <begin position="355"/>
        <end position="464"/>
    </location>
</feature>
<keyword evidence="6 10" id="KW-0676">Redox-active center</keyword>
<keyword evidence="3 8" id="KW-0274">FAD</keyword>
<dbReference type="InterPro" id="IPR016156">
    <property type="entry name" value="FAD/NAD-linked_Rdtase_dimer_sf"/>
</dbReference>
<dbReference type="Gene3D" id="3.50.50.60">
    <property type="entry name" value="FAD/NAD(P)-binding domain"/>
    <property type="match status" value="2"/>
</dbReference>
<feature type="binding site" evidence="8">
    <location>
        <position position="279"/>
    </location>
    <ligand>
        <name>NAD(+)</name>
        <dbReference type="ChEBI" id="CHEBI:57540"/>
    </ligand>
</feature>
<dbReference type="GO" id="GO:0005739">
    <property type="term" value="C:mitochondrion"/>
    <property type="evidence" value="ECO:0007669"/>
    <property type="project" value="TreeGrafter"/>
</dbReference>
<dbReference type="InterPro" id="IPR004099">
    <property type="entry name" value="Pyr_nucl-diS_OxRdtase_dimer"/>
</dbReference>
<keyword evidence="8" id="KW-0520">NAD</keyword>
<keyword evidence="5" id="KW-1015">Disulfide bond</keyword>
<dbReference type="GO" id="GO:0034599">
    <property type="term" value="P:cellular response to oxidative stress"/>
    <property type="evidence" value="ECO:0007669"/>
    <property type="project" value="TreeGrafter"/>
</dbReference>
<comment type="cofactor">
    <cofactor evidence="8">
        <name>FAD</name>
        <dbReference type="ChEBI" id="CHEBI:57692"/>
    </cofactor>
    <text evidence="8">Binds 1 FAD per subunit.</text>
</comment>
<keyword evidence="8" id="KW-0547">Nucleotide-binding</keyword>
<evidence type="ECO:0000256" key="6">
    <source>
        <dbReference type="ARBA" id="ARBA00023284"/>
    </source>
</evidence>
<evidence type="ECO:0000256" key="4">
    <source>
        <dbReference type="ARBA" id="ARBA00023002"/>
    </source>
</evidence>
<evidence type="ECO:0000256" key="2">
    <source>
        <dbReference type="ARBA" id="ARBA00022630"/>
    </source>
</evidence>
<name>A0A7S0WML1_9CHLO</name>
<dbReference type="InterPro" id="IPR036188">
    <property type="entry name" value="FAD/NAD-bd_sf"/>
</dbReference>
<evidence type="ECO:0000256" key="5">
    <source>
        <dbReference type="ARBA" id="ARBA00023157"/>
    </source>
</evidence>
<dbReference type="SUPFAM" id="SSF51905">
    <property type="entry name" value="FAD/NAD(P)-binding domain"/>
    <property type="match status" value="1"/>
</dbReference>
<feature type="active site" description="Proton acceptor" evidence="7">
    <location>
        <position position="454"/>
    </location>
</feature>
<feature type="binding site" evidence="8">
    <location>
        <begin position="186"/>
        <end position="193"/>
    </location>
    <ligand>
        <name>NAD(+)</name>
        <dbReference type="ChEBI" id="CHEBI:57540"/>
    </ligand>
</feature>
<dbReference type="PANTHER" id="PTHR42737:SF9">
    <property type="entry name" value="GLUTATHIONE REDUCTASE"/>
    <property type="match status" value="1"/>
</dbReference>
<organism evidence="13">
    <name type="scientific">Chlamydomonas leiostraca</name>
    <dbReference type="NCBI Taxonomy" id="1034604"/>
    <lineage>
        <taxon>Eukaryota</taxon>
        <taxon>Viridiplantae</taxon>
        <taxon>Chlorophyta</taxon>
        <taxon>core chlorophytes</taxon>
        <taxon>Chlorophyceae</taxon>
        <taxon>CS clade</taxon>
        <taxon>Chlamydomonadales</taxon>
        <taxon>Chlamydomonadaceae</taxon>
        <taxon>Chlamydomonas</taxon>
    </lineage>
</organism>
<dbReference type="PROSITE" id="PS00076">
    <property type="entry name" value="PYRIDINE_REDOX_1"/>
    <property type="match status" value="1"/>
</dbReference>
<feature type="binding site" evidence="8">
    <location>
        <position position="63"/>
    </location>
    <ligand>
        <name>FAD</name>
        <dbReference type="ChEBI" id="CHEBI:57692"/>
    </ligand>
</feature>
<dbReference type="PANTHER" id="PTHR42737">
    <property type="entry name" value="GLUTATHIONE REDUCTASE"/>
    <property type="match status" value="1"/>
</dbReference>